<protein>
    <submittedName>
        <fullName evidence="1">Uncharacterized protein</fullName>
    </submittedName>
</protein>
<comment type="caution">
    <text evidence="1">The sequence shown here is derived from an EMBL/GenBank/DDBJ whole genome shotgun (WGS) entry which is preliminary data.</text>
</comment>
<organism evidence="1">
    <name type="scientific">marine sediment metagenome</name>
    <dbReference type="NCBI Taxonomy" id="412755"/>
    <lineage>
        <taxon>unclassified sequences</taxon>
        <taxon>metagenomes</taxon>
        <taxon>ecological metagenomes</taxon>
    </lineage>
</organism>
<accession>A0A0F9NI52</accession>
<gene>
    <name evidence="1" type="ORF">LCGC14_0948220</name>
</gene>
<dbReference type="EMBL" id="LAZR01003358">
    <property type="protein sequence ID" value="KKN19185.1"/>
    <property type="molecule type" value="Genomic_DNA"/>
</dbReference>
<dbReference type="AlphaFoldDB" id="A0A0F9NI52"/>
<proteinExistence type="predicted"/>
<reference evidence="1" key="1">
    <citation type="journal article" date="2015" name="Nature">
        <title>Complex archaea that bridge the gap between prokaryotes and eukaryotes.</title>
        <authorList>
            <person name="Spang A."/>
            <person name="Saw J.H."/>
            <person name="Jorgensen S.L."/>
            <person name="Zaremba-Niedzwiedzka K."/>
            <person name="Martijn J."/>
            <person name="Lind A.E."/>
            <person name="van Eijk R."/>
            <person name="Schleper C."/>
            <person name="Guy L."/>
            <person name="Ettema T.J."/>
        </authorList>
    </citation>
    <scope>NUCLEOTIDE SEQUENCE</scope>
</reference>
<name>A0A0F9NI52_9ZZZZ</name>
<evidence type="ECO:0000313" key="1">
    <source>
        <dbReference type="EMBL" id="KKN19185.1"/>
    </source>
</evidence>
<sequence length="61" mass="7292">MVQNLKMAIDVQDFVFEPLDLRHNLSQSDELQFFKQIEPIIKKKYNCEVKVLIEHKSESKK</sequence>